<proteinExistence type="predicted"/>
<evidence type="ECO:0000259" key="1">
    <source>
        <dbReference type="Pfam" id="PF23787"/>
    </source>
</evidence>
<dbReference type="InterPro" id="IPR055596">
    <property type="entry name" value="DUF7172"/>
</dbReference>
<reference evidence="2 3" key="1">
    <citation type="submission" date="2017-02" db="EMBL/GenBank/DDBJ databases">
        <title>The new phylogeny of genus Mycobacterium.</title>
        <authorList>
            <person name="Tortoli E."/>
            <person name="Trovato A."/>
            <person name="Cirillo D.M."/>
        </authorList>
    </citation>
    <scope>NUCLEOTIDE SEQUENCE [LARGE SCALE GENOMIC DNA]</scope>
    <source>
        <strain evidence="2 3">RW6</strain>
    </source>
</reference>
<evidence type="ECO:0000313" key="2">
    <source>
        <dbReference type="EMBL" id="ORA38127.1"/>
    </source>
</evidence>
<dbReference type="STRING" id="1927124.BST13_05890"/>
<dbReference type="Pfam" id="PF23787">
    <property type="entry name" value="DUF7172"/>
    <property type="match status" value="1"/>
</dbReference>
<protein>
    <recommendedName>
        <fullName evidence="1">DUF7172 domain-containing protein</fullName>
    </recommendedName>
</protein>
<gene>
    <name evidence="2" type="ORF">BST13_05890</name>
</gene>
<organism evidence="2 3">
    <name type="scientific">Mycobacterium aquaticum</name>
    <dbReference type="NCBI Taxonomy" id="1927124"/>
    <lineage>
        <taxon>Bacteria</taxon>
        <taxon>Bacillati</taxon>
        <taxon>Actinomycetota</taxon>
        <taxon>Actinomycetes</taxon>
        <taxon>Mycobacteriales</taxon>
        <taxon>Mycobacteriaceae</taxon>
        <taxon>Mycobacterium</taxon>
    </lineage>
</organism>
<dbReference type="RefSeq" id="WP_083161620.1">
    <property type="nucleotide sequence ID" value="NZ_MVHF01000004.1"/>
</dbReference>
<feature type="domain" description="DUF7172" evidence="1">
    <location>
        <begin position="6"/>
        <end position="206"/>
    </location>
</feature>
<dbReference type="AlphaFoldDB" id="A0A1X0B710"/>
<dbReference type="Proteomes" id="UP000192448">
    <property type="component" value="Unassembled WGS sequence"/>
</dbReference>
<dbReference type="EMBL" id="MVHF01000004">
    <property type="protein sequence ID" value="ORA38127.1"/>
    <property type="molecule type" value="Genomic_DNA"/>
</dbReference>
<keyword evidence="3" id="KW-1185">Reference proteome</keyword>
<dbReference type="OrthoDB" id="4656932at2"/>
<evidence type="ECO:0000313" key="3">
    <source>
        <dbReference type="Proteomes" id="UP000192448"/>
    </source>
</evidence>
<sequence>MSGANSEHFAIVDEAIEPQPWTQYRQLASRTATSVSRSYDTSGGGNKADLVHSVDIQWTNNSPVPQQVYGLVTRAGAQVTLQARSRGYLVTSHGIDIRPTATPPASFDMVEVSRFGCGMDIGKGGTLALGTSFGVHEVRQNSQSAPLMPQTPGWPMVAPGETFFARVTVRFVSDFWENTTIDGGDQNTESLFISGDTRVDLFGIPSVAGGPLPSRPVPTVVGVEHSTNNTFPTDVDVPAGTAAGDAMLAIVANNIGLASDITPSESGWTELHVRNDGLMGIGDVHMKVYGRIASAAEPASYHFTTGVLAEEIVTLVVLRDASTDFTEWRFASTLSRRFWERGDGGHVCPSIDSRGQLLLCASHIAHTPLQAPINQAPPAGMTALSDVDATGSTMAVAALASPPRPTLDRSFTPTKEPQWSGRAIALSVLVPGTPVI</sequence>
<comment type="caution">
    <text evidence="2">The sequence shown here is derived from an EMBL/GenBank/DDBJ whole genome shotgun (WGS) entry which is preliminary data.</text>
</comment>
<accession>A0A1X0B710</accession>
<name>A0A1X0B710_9MYCO</name>